<comment type="function">
    <text evidence="2 18">Cell wall formation.</text>
</comment>
<keyword evidence="11 21" id="KW-0067">ATP-binding</keyword>
<keyword evidence="9 20" id="KW-0479">Metal-binding</keyword>
<comment type="subcellular location">
    <subcellularLocation>
        <location evidence="3 18">Cytoplasm</location>
    </subcellularLocation>
</comment>
<dbReference type="PROSITE" id="PS00843">
    <property type="entry name" value="DALA_DALA_LIGASE_1"/>
    <property type="match status" value="1"/>
</dbReference>
<feature type="active site" evidence="19">
    <location>
        <position position="18"/>
    </location>
</feature>
<protein>
    <recommendedName>
        <fullName evidence="6 18">D-alanine--D-alanine ligase</fullName>
        <ecNumber evidence="6 18">6.3.2.4</ecNumber>
    </recommendedName>
    <alternativeName>
        <fullName evidence="18">D-Ala-D-Ala ligase</fullName>
    </alternativeName>
    <alternativeName>
        <fullName evidence="18">D-alanylalanine synthetase</fullName>
    </alternativeName>
</protein>
<feature type="binding site" evidence="20">
    <location>
        <position position="272"/>
    </location>
    <ligand>
        <name>Mg(2+)</name>
        <dbReference type="ChEBI" id="CHEBI:18420"/>
        <label>2</label>
    </ligand>
</feature>
<evidence type="ECO:0000256" key="17">
    <source>
        <dbReference type="ARBA" id="ARBA00047614"/>
    </source>
</evidence>
<dbReference type="HAMAP" id="MF_00047">
    <property type="entry name" value="Dala_Dala_lig"/>
    <property type="match status" value="1"/>
</dbReference>
<comment type="pathway">
    <text evidence="4 18">Cell wall biogenesis; peptidoglycan biosynthesis.</text>
</comment>
<evidence type="ECO:0000256" key="5">
    <source>
        <dbReference type="ARBA" id="ARBA00010871"/>
    </source>
</evidence>
<dbReference type="GO" id="GO:0008360">
    <property type="term" value="P:regulation of cell shape"/>
    <property type="evidence" value="ECO:0007669"/>
    <property type="project" value="UniProtKB-KW"/>
</dbReference>
<reference evidence="23 24" key="1">
    <citation type="submission" date="2007-01" db="EMBL/GenBank/DDBJ databases">
        <title>Complete sequence of Psychromonas ingrahamii 37.</title>
        <authorList>
            <consortium name="US DOE Joint Genome Institute"/>
            <person name="Copeland A."/>
            <person name="Lucas S."/>
            <person name="Lapidus A."/>
            <person name="Barry K."/>
            <person name="Detter J.C."/>
            <person name="Glavina del Rio T."/>
            <person name="Hammon N."/>
            <person name="Israni S."/>
            <person name="Dalin E."/>
            <person name="Tice H."/>
            <person name="Pitluck S."/>
            <person name="Thompson L.S."/>
            <person name="Brettin T."/>
            <person name="Bruce D."/>
            <person name="Han C."/>
            <person name="Tapia R."/>
            <person name="Schmutz J."/>
            <person name="Larimer F."/>
            <person name="Land M."/>
            <person name="Hauser L."/>
            <person name="Kyrpides N."/>
            <person name="Ivanova N."/>
            <person name="Staley J."/>
            <person name="Richardson P."/>
        </authorList>
    </citation>
    <scope>NUCLEOTIDE SEQUENCE [LARGE SCALE GENOMIC DNA]</scope>
    <source>
        <strain evidence="23 24">37</strain>
    </source>
</reference>
<keyword evidence="13 18" id="KW-0133">Cell shape</keyword>
<proteinExistence type="inferred from homology"/>
<dbReference type="PROSITE" id="PS00844">
    <property type="entry name" value="DALA_DALA_LIGASE_2"/>
    <property type="match status" value="1"/>
</dbReference>
<dbReference type="PROSITE" id="PS50975">
    <property type="entry name" value="ATP_GRASP"/>
    <property type="match status" value="1"/>
</dbReference>
<evidence type="ECO:0000256" key="19">
    <source>
        <dbReference type="PIRSR" id="PIRSR039102-1"/>
    </source>
</evidence>
<evidence type="ECO:0000256" key="8">
    <source>
        <dbReference type="ARBA" id="ARBA00022598"/>
    </source>
</evidence>
<evidence type="ECO:0000256" key="7">
    <source>
        <dbReference type="ARBA" id="ARBA00022490"/>
    </source>
</evidence>
<dbReference type="PANTHER" id="PTHR23132">
    <property type="entry name" value="D-ALANINE--D-ALANINE LIGASE"/>
    <property type="match status" value="1"/>
</dbReference>
<dbReference type="FunFam" id="3.40.50.20:FF:000013">
    <property type="entry name" value="D-alanine--D-alanine ligase"/>
    <property type="match status" value="1"/>
</dbReference>
<evidence type="ECO:0000256" key="11">
    <source>
        <dbReference type="ARBA" id="ARBA00022840"/>
    </source>
</evidence>
<dbReference type="OrthoDB" id="9813261at2"/>
<keyword evidence="12 20" id="KW-0460">Magnesium</keyword>
<evidence type="ECO:0000256" key="20">
    <source>
        <dbReference type="PIRSR" id="PIRSR039102-3"/>
    </source>
</evidence>
<evidence type="ECO:0000259" key="22">
    <source>
        <dbReference type="PROSITE" id="PS50975"/>
    </source>
</evidence>
<dbReference type="Gene3D" id="3.40.50.20">
    <property type="match status" value="1"/>
</dbReference>
<evidence type="ECO:0000256" key="12">
    <source>
        <dbReference type="ARBA" id="ARBA00022842"/>
    </source>
</evidence>
<dbReference type="SUPFAM" id="SSF52440">
    <property type="entry name" value="PreATP-grasp domain"/>
    <property type="match status" value="1"/>
</dbReference>
<dbReference type="InterPro" id="IPR016185">
    <property type="entry name" value="PreATP-grasp_dom_sf"/>
</dbReference>
<evidence type="ECO:0000256" key="9">
    <source>
        <dbReference type="ARBA" id="ARBA00022723"/>
    </source>
</evidence>
<evidence type="ECO:0000256" key="15">
    <source>
        <dbReference type="ARBA" id="ARBA00023211"/>
    </source>
</evidence>
<evidence type="ECO:0000256" key="2">
    <source>
        <dbReference type="ARBA" id="ARBA00003921"/>
    </source>
</evidence>
<comment type="cofactor">
    <cofactor evidence="1">
        <name>Mn(2+)</name>
        <dbReference type="ChEBI" id="CHEBI:29035"/>
    </cofactor>
</comment>
<keyword evidence="8 18" id="KW-0436">Ligase</keyword>
<dbReference type="GO" id="GO:0005524">
    <property type="term" value="F:ATP binding"/>
    <property type="evidence" value="ECO:0007669"/>
    <property type="project" value="UniProtKB-UniRule"/>
</dbReference>
<dbReference type="NCBIfam" id="NF002378">
    <property type="entry name" value="PRK01372.1"/>
    <property type="match status" value="1"/>
</dbReference>
<gene>
    <name evidence="18" type="primary">ddl</name>
    <name evidence="23" type="ordered locus">Ping_1149</name>
</gene>
<evidence type="ECO:0000256" key="21">
    <source>
        <dbReference type="PROSITE-ProRule" id="PRU00409"/>
    </source>
</evidence>
<feature type="active site" evidence="19">
    <location>
        <position position="150"/>
    </location>
</feature>
<comment type="catalytic activity">
    <reaction evidence="17 18">
        <text>2 D-alanine + ATP = D-alanyl-D-alanine + ADP + phosphate + H(+)</text>
        <dbReference type="Rhea" id="RHEA:11224"/>
        <dbReference type="ChEBI" id="CHEBI:15378"/>
        <dbReference type="ChEBI" id="CHEBI:30616"/>
        <dbReference type="ChEBI" id="CHEBI:43474"/>
        <dbReference type="ChEBI" id="CHEBI:57416"/>
        <dbReference type="ChEBI" id="CHEBI:57822"/>
        <dbReference type="ChEBI" id="CHEBI:456216"/>
        <dbReference type="EC" id="6.3.2.4"/>
    </reaction>
</comment>
<dbReference type="GO" id="GO:0046872">
    <property type="term" value="F:metal ion binding"/>
    <property type="evidence" value="ECO:0007669"/>
    <property type="project" value="UniProtKB-KW"/>
</dbReference>
<keyword evidence="15 20" id="KW-0464">Manganese</keyword>
<dbReference type="InterPro" id="IPR005905">
    <property type="entry name" value="D_ala_D_ala"/>
</dbReference>
<dbReference type="HOGENOM" id="CLU_039268_1_2_6"/>
<comment type="cofactor">
    <cofactor evidence="20">
        <name>Mg(2+)</name>
        <dbReference type="ChEBI" id="CHEBI:18420"/>
    </cofactor>
    <cofactor evidence="20">
        <name>Mn(2+)</name>
        <dbReference type="ChEBI" id="CHEBI:29035"/>
    </cofactor>
    <text evidence="20">Binds 2 magnesium or manganese ions per subunit.</text>
</comment>
<keyword evidence="24" id="KW-1185">Reference proteome</keyword>
<feature type="active site" evidence="19">
    <location>
        <position position="281"/>
    </location>
</feature>
<dbReference type="Gene3D" id="3.30.470.20">
    <property type="entry name" value="ATP-grasp fold, B domain"/>
    <property type="match status" value="1"/>
</dbReference>
<evidence type="ECO:0000256" key="6">
    <source>
        <dbReference type="ARBA" id="ARBA00012216"/>
    </source>
</evidence>
<evidence type="ECO:0000313" key="23">
    <source>
        <dbReference type="EMBL" id="ABM02986.1"/>
    </source>
</evidence>
<dbReference type="GO" id="GO:0005829">
    <property type="term" value="C:cytosol"/>
    <property type="evidence" value="ECO:0007669"/>
    <property type="project" value="TreeGrafter"/>
</dbReference>
<dbReference type="EMBL" id="CP000510">
    <property type="protein sequence ID" value="ABM02986.1"/>
    <property type="molecule type" value="Genomic_DNA"/>
</dbReference>
<dbReference type="KEGG" id="pin:Ping_1149"/>
<feature type="domain" description="ATP-grasp" evidence="22">
    <location>
        <begin position="104"/>
        <end position="303"/>
    </location>
</feature>
<dbReference type="UniPathway" id="UPA00219"/>
<organism evidence="23 24">
    <name type="scientific">Psychromonas ingrahamii (strain DSM 17664 / CCUG 51855 / 37)</name>
    <dbReference type="NCBI Taxonomy" id="357804"/>
    <lineage>
        <taxon>Bacteria</taxon>
        <taxon>Pseudomonadati</taxon>
        <taxon>Pseudomonadota</taxon>
        <taxon>Gammaproteobacteria</taxon>
        <taxon>Alteromonadales</taxon>
        <taxon>Psychromonadaceae</taxon>
        <taxon>Psychromonas</taxon>
    </lineage>
</organism>
<dbReference type="PANTHER" id="PTHR23132:SF23">
    <property type="entry name" value="D-ALANINE--D-ALANINE LIGASE B"/>
    <property type="match status" value="1"/>
</dbReference>
<dbReference type="GO" id="GO:0008716">
    <property type="term" value="F:D-alanine-D-alanine ligase activity"/>
    <property type="evidence" value="ECO:0007669"/>
    <property type="project" value="UniProtKB-UniRule"/>
</dbReference>
<evidence type="ECO:0000256" key="1">
    <source>
        <dbReference type="ARBA" id="ARBA00001936"/>
    </source>
</evidence>
<dbReference type="GO" id="GO:0009252">
    <property type="term" value="P:peptidoglycan biosynthetic process"/>
    <property type="evidence" value="ECO:0007669"/>
    <property type="project" value="UniProtKB-UniRule"/>
</dbReference>
<evidence type="ECO:0000313" key="24">
    <source>
        <dbReference type="Proteomes" id="UP000000639"/>
    </source>
</evidence>
<feature type="binding site" evidence="20">
    <location>
        <position position="257"/>
    </location>
    <ligand>
        <name>Mg(2+)</name>
        <dbReference type="ChEBI" id="CHEBI:18420"/>
        <label>1</label>
    </ligand>
</feature>
<dbReference type="eggNOG" id="COG1181">
    <property type="taxonomic scope" value="Bacteria"/>
</dbReference>
<keyword evidence="7 18" id="KW-0963">Cytoplasm</keyword>
<dbReference type="InterPro" id="IPR011095">
    <property type="entry name" value="Dala_Dala_lig_C"/>
</dbReference>
<evidence type="ECO:0000256" key="13">
    <source>
        <dbReference type="ARBA" id="ARBA00022960"/>
    </source>
</evidence>
<dbReference type="PIRSF" id="PIRSF039102">
    <property type="entry name" value="Ddl/VanB"/>
    <property type="match status" value="1"/>
</dbReference>
<dbReference type="NCBIfam" id="TIGR01205">
    <property type="entry name" value="D_ala_D_alaTIGR"/>
    <property type="match status" value="1"/>
</dbReference>
<dbReference type="STRING" id="357804.Ping_1149"/>
<evidence type="ECO:0000256" key="3">
    <source>
        <dbReference type="ARBA" id="ARBA00004496"/>
    </source>
</evidence>
<dbReference type="RefSeq" id="WP_011769549.1">
    <property type="nucleotide sequence ID" value="NC_008709.1"/>
</dbReference>
<dbReference type="AlphaFoldDB" id="A1SU21"/>
<dbReference type="Proteomes" id="UP000000639">
    <property type="component" value="Chromosome"/>
</dbReference>
<dbReference type="InterPro" id="IPR000291">
    <property type="entry name" value="D-Ala_lig_Van_CS"/>
</dbReference>
<evidence type="ECO:0000256" key="18">
    <source>
        <dbReference type="HAMAP-Rule" id="MF_00047"/>
    </source>
</evidence>
<name>A1SU21_PSYIN</name>
<dbReference type="InterPro" id="IPR013815">
    <property type="entry name" value="ATP_grasp_subdomain_1"/>
</dbReference>
<feature type="binding site" evidence="20">
    <location>
        <position position="270"/>
    </location>
    <ligand>
        <name>Mg(2+)</name>
        <dbReference type="ChEBI" id="CHEBI:18420"/>
        <label>1</label>
    </ligand>
</feature>
<dbReference type="InterPro" id="IPR011127">
    <property type="entry name" value="Dala_Dala_lig_N"/>
</dbReference>
<accession>A1SU21</accession>
<evidence type="ECO:0000256" key="4">
    <source>
        <dbReference type="ARBA" id="ARBA00004752"/>
    </source>
</evidence>
<feature type="binding site" evidence="20">
    <location>
        <position position="270"/>
    </location>
    <ligand>
        <name>Mg(2+)</name>
        <dbReference type="ChEBI" id="CHEBI:18420"/>
        <label>2</label>
    </ligand>
</feature>
<evidence type="ECO:0000256" key="16">
    <source>
        <dbReference type="ARBA" id="ARBA00023316"/>
    </source>
</evidence>
<comment type="similarity">
    <text evidence="5 18">Belongs to the D-alanine--D-alanine ligase family.</text>
</comment>
<dbReference type="Gene3D" id="3.30.1490.20">
    <property type="entry name" value="ATP-grasp fold, A domain"/>
    <property type="match status" value="1"/>
</dbReference>
<evidence type="ECO:0000256" key="10">
    <source>
        <dbReference type="ARBA" id="ARBA00022741"/>
    </source>
</evidence>
<dbReference type="SUPFAM" id="SSF56059">
    <property type="entry name" value="Glutathione synthetase ATP-binding domain-like"/>
    <property type="match status" value="1"/>
</dbReference>
<keyword evidence="14 18" id="KW-0573">Peptidoglycan synthesis</keyword>
<dbReference type="InterPro" id="IPR011761">
    <property type="entry name" value="ATP-grasp"/>
</dbReference>
<evidence type="ECO:0000256" key="14">
    <source>
        <dbReference type="ARBA" id="ARBA00022984"/>
    </source>
</evidence>
<keyword evidence="16 18" id="KW-0961">Cell wall biogenesis/degradation</keyword>
<dbReference type="Pfam" id="PF01820">
    <property type="entry name" value="Dala_Dala_lig_N"/>
    <property type="match status" value="1"/>
</dbReference>
<dbReference type="EC" id="6.3.2.4" evidence="6 18"/>
<dbReference type="FunFam" id="3.30.470.20:FF:000008">
    <property type="entry name" value="D-alanine--D-alanine ligase"/>
    <property type="match status" value="1"/>
</dbReference>
<dbReference type="GO" id="GO:0071555">
    <property type="term" value="P:cell wall organization"/>
    <property type="evidence" value="ECO:0007669"/>
    <property type="project" value="UniProtKB-KW"/>
</dbReference>
<dbReference type="Pfam" id="PF07478">
    <property type="entry name" value="Dala_Dala_lig_C"/>
    <property type="match status" value="1"/>
</dbReference>
<sequence>MSLDFGKVAVLFGGHSAEREVSLRSGKAVLNALLRQGIDAYAIDPKFDDLLQLKQLNFDRVFIALHGRGGEDGVIQGFLSTLDIPYTGSDVLSSAIAMDKSKTKQIWQSLQLPTAQYRIIIKEAFDPAQAEQILAGLSGIAIVKPVSEGSSLGMAKVSTAKELIKALTEAFKFDQTVLLETWITGQEYTVSILNGKALPAIRMHTNNTFYDYQAKYQSTDTQYYCPCGLEQEKLAELNQLAVDAFAAIGCRGWGRVDFMLDKSGQWYLLEVNTVPGMTETSLVPKAAKEAGYDFDQLTIEILKQTL</sequence>
<keyword evidence="10 21" id="KW-0547">Nucleotide-binding</keyword>